<gene>
    <name evidence="2" type="ORF">V0U79_06060</name>
</gene>
<proteinExistence type="predicted"/>
<evidence type="ECO:0000256" key="1">
    <source>
        <dbReference type="SAM" id="Phobius"/>
    </source>
</evidence>
<reference evidence="2 3" key="1">
    <citation type="submission" date="2024-01" db="EMBL/GenBank/DDBJ databases">
        <title>Hyphobacterium bacterium isolated from marine sediment.</title>
        <authorList>
            <person name="Zhao S."/>
        </authorList>
    </citation>
    <scope>NUCLEOTIDE SEQUENCE [LARGE SCALE GENOMIC DNA]</scope>
    <source>
        <strain evidence="3">HN65</strain>
    </source>
</reference>
<accession>A0ABU7LPT0</accession>
<sequence>MILARLTRAFRTQNWFAVTLEFVIVIAGVVIGFQITAWNEARAEQARAESMLARLAVDLEAERWRITATSSYFRDVALEAQEALDAMQGRTDLSDEQLVIKAFRGSQYFWAGVIRSTYEELLASGEINLVPQGQFRDAALEYYNSSESSLLAGLGETPFRDAFRQIVSPALHRHLVANCAEDPDIDIGDYEALSVFLAFPCEIGGFDEEVSALAERLRDDPHLASLLRWRIIEADQNQSNLNYFAQLLDGALADYAAMEATE</sequence>
<keyword evidence="3" id="KW-1185">Reference proteome</keyword>
<dbReference type="Proteomes" id="UP001354971">
    <property type="component" value="Unassembled WGS sequence"/>
</dbReference>
<organism evidence="2 3">
    <name type="scientific">Hyphobacterium lacteum</name>
    <dbReference type="NCBI Taxonomy" id="3116575"/>
    <lineage>
        <taxon>Bacteria</taxon>
        <taxon>Pseudomonadati</taxon>
        <taxon>Pseudomonadota</taxon>
        <taxon>Alphaproteobacteria</taxon>
        <taxon>Maricaulales</taxon>
        <taxon>Maricaulaceae</taxon>
        <taxon>Hyphobacterium</taxon>
    </lineage>
</organism>
<name>A0ABU7LPT0_9PROT</name>
<keyword evidence="1" id="KW-1133">Transmembrane helix</keyword>
<protein>
    <submittedName>
        <fullName evidence="2">Uncharacterized protein</fullName>
    </submittedName>
</protein>
<evidence type="ECO:0000313" key="3">
    <source>
        <dbReference type="Proteomes" id="UP001354971"/>
    </source>
</evidence>
<dbReference type="EMBL" id="JAZDRP010000003">
    <property type="protein sequence ID" value="MEE2525923.1"/>
    <property type="molecule type" value="Genomic_DNA"/>
</dbReference>
<keyword evidence="1" id="KW-0472">Membrane</keyword>
<evidence type="ECO:0000313" key="2">
    <source>
        <dbReference type="EMBL" id="MEE2525923.1"/>
    </source>
</evidence>
<dbReference type="RefSeq" id="WP_330198582.1">
    <property type="nucleotide sequence ID" value="NZ_JAZDRP010000003.1"/>
</dbReference>
<comment type="caution">
    <text evidence="2">The sequence shown here is derived from an EMBL/GenBank/DDBJ whole genome shotgun (WGS) entry which is preliminary data.</text>
</comment>
<feature type="transmembrane region" description="Helical" evidence="1">
    <location>
        <begin position="15"/>
        <end position="38"/>
    </location>
</feature>
<keyword evidence="1" id="KW-0812">Transmembrane</keyword>